<protein>
    <recommendedName>
        <fullName evidence="4">NADH dehydrogenase subunit 4L</fullName>
    </recommendedName>
</protein>
<feature type="transmembrane region" description="Helical" evidence="1">
    <location>
        <begin position="35"/>
        <end position="54"/>
    </location>
</feature>
<accession>A0ABY8Q7P8</accession>
<dbReference type="Proteomes" id="UP001230978">
    <property type="component" value="Chromosome"/>
</dbReference>
<name>A0ABY8Q7P8_9RHOB</name>
<dbReference type="EMBL" id="CP124535">
    <property type="protein sequence ID" value="WGV16668.1"/>
    <property type="molecule type" value="Genomic_DNA"/>
</dbReference>
<evidence type="ECO:0000256" key="1">
    <source>
        <dbReference type="SAM" id="Phobius"/>
    </source>
</evidence>
<keyword evidence="1" id="KW-0812">Transmembrane</keyword>
<evidence type="ECO:0008006" key="4">
    <source>
        <dbReference type="Google" id="ProtNLM"/>
    </source>
</evidence>
<evidence type="ECO:0000313" key="3">
    <source>
        <dbReference type="Proteomes" id="UP001230978"/>
    </source>
</evidence>
<gene>
    <name evidence="2" type="ORF">QF092_02295</name>
</gene>
<feature type="transmembrane region" description="Helical" evidence="1">
    <location>
        <begin position="6"/>
        <end position="23"/>
    </location>
</feature>
<dbReference type="RefSeq" id="WP_281467244.1">
    <property type="nucleotide sequence ID" value="NZ_CP124535.1"/>
</dbReference>
<keyword evidence="3" id="KW-1185">Reference proteome</keyword>
<organism evidence="2 3">
    <name type="scientific">Fuscovulum ytuae</name>
    <dbReference type="NCBI Taxonomy" id="3042299"/>
    <lineage>
        <taxon>Bacteria</taxon>
        <taxon>Pseudomonadati</taxon>
        <taxon>Pseudomonadota</taxon>
        <taxon>Alphaproteobacteria</taxon>
        <taxon>Rhodobacterales</taxon>
        <taxon>Paracoccaceae</taxon>
        <taxon>Fuscovulum</taxon>
    </lineage>
</organism>
<proteinExistence type="predicted"/>
<evidence type="ECO:0000313" key="2">
    <source>
        <dbReference type="EMBL" id="WGV16668.1"/>
    </source>
</evidence>
<reference evidence="2 3" key="1">
    <citation type="submission" date="2023-04" db="EMBL/GenBank/DDBJ databases">
        <title>YMD61, complete Genome.</title>
        <authorList>
            <person name="Zhang J."/>
        </authorList>
    </citation>
    <scope>NUCLEOTIDE SEQUENCE [LARGE SCALE GENOMIC DNA]</scope>
    <source>
        <strain evidence="2 3">YMD61</strain>
    </source>
</reference>
<sequence>MMLHSLLATIFISLGMGGCLVLLRRILRLRKTLTANLGLTSLGGGTLVMLHLISQDLFGLDPWYGTEFEVAKHGLELLVILMLLVAF</sequence>
<keyword evidence="1" id="KW-0472">Membrane</keyword>
<keyword evidence="1" id="KW-1133">Transmembrane helix</keyword>